<dbReference type="RefSeq" id="WP_207574763.1">
    <property type="nucleotide sequence ID" value="NZ_JAFNME010000008.1"/>
</dbReference>
<sequence>MVFSNTFSPFLAFPVRSLVVSALAAASLAACSHTTRMAAQPQNLPVPAEWANTTGPAAAPATALASDAPAAPALDLAQWWQGFGDAQLVTLIEQALAANPSIVSAQAAVQQARAQVDVQRAGLLPSLDASAGARRSQQGVADASNNYTVGLDASWELDLWGRKRNLVQAGQENLAATQASLYAAHVSLSAEVALHYIQLRNAQERLRIAQHNLALQAQTEQMTRWRVQAGLASSLDAEQARQTLAQTAAQIPSLQASVRQTQHALAVLTGQAPAALLAALAQPAPVPAAPPTWVMRLPADTLRQRPDVQAQEHRVQAALANLSAQERANFPTLRLSGSLGVGALTLGALSDGASVARSIAASLAAPIFDAGANRAQIAAQQAAVVQARQAYRSSVLAALQEVEDALVQLQSDQQRLVHVRVAAEAAGHAQRLAQQRYDSGLIDFRTVLESQRSLLASQDSLASAQAAISTDVVKLFKALGGGWTKENNQLTDENLVSQTVSATE</sequence>
<evidence type="ECO:0000313" key="3">
    <source>
        <dbReference type="EMBL" id="MBO1249220.1"/>
    </source>
</evidence>
<proteinExistence type="inferred from homology"/>
<name>A0A939GZM1_9BURK</name>
<comment type="caution">
    <text evidence="3">The sequence shown here is derived from an EMBL/GenBank/DDBJ whole genome shotgun (WGS) entry which is preliminary data.</text>
</comment>
<keyword evidence="2" id="KW-0449">Lipoprotein</keyword>
<dbReference type="EMBL" id="JAFNME010000008">
    <property type="protein sequence ID" value="MBO1249220.1"/>
    <property type="molecule type" value="Genomic_DNA"/>
</dbReference>
<dbReference type="Pfam" id="PF02321">
    <property type="entry name" value="OEP"/>
    <property type="match status" value="2"/>
</dbReference>
<dbReference type="InterPro" id="IPR003423">
    <property type="entry name" value="OMP_efflux"/>
</dbReference>
<dbReference type="Gene3D" id="1.20.1600.10">
    <property type="entry name" value="Outer membrane efflux proteins (OEP)"/>
    <property type="match status" value="1"/>
</dbReference>
<keyword evidence="2" id="KW-1134">Transmembrane beta strand</keyword>
<dbReference type="PANTHER" id="PTHR30203:SF32">
    <property type="entry name" value="CATION EFFLUX SYSTEM PROTEIN CUSC"/>
    <property type="match status" value="1"/>
</dbReference>
<dbReference type="InterPro" id="IPR010131">
    <property type="entry name" value="MdtP/NodT-like"/>
</dbReference>
<evidence type="ECO:0000256" key="2">
    <source>
        <dbReference type="RuleBase" id="RU362097"/>
    </source>
</evidence>
<dbReference type="PANTHER" id="PTHR30203">
    <property type="entry name" value="OUTER MEMBRANE CATION EFFLUX PROTEIN"/>
    <property type="match status" value="1"/>
</dbReference>
<accession>A0A939GZM1</accession>
<dbReference type="Gene3D" id="2.20.200.10">
    <property type="entry name" value="Outer membrane efflux proteins (OEP)"/>
    <property type="match status" value="1"/>
</dbReference>
<keyword evidence="4" id="KW-1185">Reference proteome</keyword>
<evidence type="ECO:0000256" key="1">
    <source>
        <dbReference type="ARBA" id="ARBA00007613"/>
    </source>
</evidence>
<protein>
    <submittedName>
        <fullName evidence="3">Efflux transporter outer membrane subunit</fullName>
    </submittedName>
</protein>
<keyword evidence="2" id="KW-0812">Transmembrane</keyword>
<comment type="subcellular location">
    <subcellularLocation>
        <location evidence="2">Cell membrane</location>
        <topology evidence="2">Lipid-anchor</topology>
    </subcellularLocation>
</comment>
<gene>
    <name evidence="3" type="ORF">J1777_05115</name>
</gene>
<reference evidence="3" key="1">
    <citation type="submission" date="2021-03" db="EMBL/GenBank/DDBJ databases">
        <title>Comamonas denitrificans.</title>
        <authorList>
            <person name="Finster K."/>
        </authorList>
    </citation>
    <scope>NUCLEOTIDE SEQUENCE</scope>
    <source>
        <strain evidence="3">MM2021_4</strain>
    </source>
</reference>
<dbReference type="GO" id="GO:0005886">
    <property type="term" value="C:plasma membrane"/>
    <property type="evidence" value="ECO:0007669"/>
    <property type="project" value="UniProtKB-SubCell"/>
</dbReference>
<dbReference type="GO" id="GO:0015562">
    <property type="term" value="F:efflux transmembrane transporter activity"/>
    <property type="evidence" value="ECO:0007669"/>
    <property type="project" value="InterPro"/>
</dbReference>
<organism evidence="3 4">
    <name type="scientific">Comamonas denitrificans</name>
    <dbReference type="NCBI Taxonomy" id="117506"/>
    <lineage>
        <taxon>Bacteria</taxon>
        <taxon>Pseudomonadati</taxon>
        <taxon>Pseudomonadota</taxon>
        <taxon>Betaproteobacteria</taxon>
        <taxon>Burkholderiales</taxon>
        <taxon>Comamonadaceae</taxon>
        <taxon>Comamonas</taxon>
    </lineage>
</organism>
<dbReference type="Proteomes" id="UP000664731">
    <property type="component" value="Unassembled WGS sequence"/>
</dbReference>
<dbReference type="SUPFAM" id="SSF56954">
    <property type="entry name" value="Outer membrane efflux proteins (OEP)"/>
    <property type="match status" value="1"/>
</dbReference>
<feature type="chain" id="PRO_5038161880" evidence="2">
    <location>
        <begin position="39"/>
        <end position="504"/>
    </location>
</feature>
<evidence type="ECO:0000313" key="4">
    <source>
        <dbReference type="Proteomes" id="UP000664731"/>
    </source>
</evidence>
<dbReference type="AlphaFoldDB" id="A0A939GZM1"/>
<comment type="similarity">
    <text evidence="1 2">Belongs to the outer membrane factor (OMF) (TC 1.B.17) family.</text>
</comment>
<keyword evidence="2" id="KW-0732">Signal</keyword>
<keyword evidence="2" id="KW-0564">Palmitate</keyword>
<keyword evidence="2" id="KW-0472">Membrane</keyword>
<dbReference type="NCBIfam" id="TIGR01845">
    <property type="entry name" value="outer_NodT"/>
    <property type="match status" value="1"/>
</dbReference>
<feature type="signal peptide" evidence="2">
    <location>
        <begin position="1"/>
        <end position="38"/>
    </location>
</feature>